<evidence type="ECO:0000313" key="3">
    <source>
        <dbReference type="Proteomes" id="UP000198427"/>
    </source>
</evidence>
<organism evidence="2 3">
    <name type="scientific">Prevotella jejuni</name>
    <dbReference type="NCBI Taxonomy" id="1177574"/>
    <lineage>
        <taxon>Bacteria</taxon>
        <taxon>Pseudomonadati</taxon>
        <taxon>Bacteroidota</taxon>
        <taxon>Bacteroidia</taxon>
        <taxon>Bacteroidales</taxon>
        <taxon>Prevotellaceae</taxon>
        <taxon>Prevotella</taxon>
    </lineage>
</organism>
<keyword evidence="3" id="KW-1185">Reference proteome</keyword>
<dbReference type="OrthoDB" id="9974095at2"/>
<dbReference type="GeneID" id="94030633"/>
<dbReference type="RefSeq" id="WP_089366212.1">
    <property type="nucleotide sequence ID" value="NZ_CP023864.1"/>
</dbReference>
<reference evidence="2 3" key="1">
    <citation type="submission" date="2017-06" db="EMBL/GenBank/DDBJ databases">
        <authorList>
            <person name="Varghese N."/>
            <person name="Submissions S."/>
        </authorList>
    </citation>
    <scope>NUCLEOTIDE SEQUENCE [LARGE SCALE GENOMIC DNA]</scope>
    <source>
        <strain evidence="2 3">DSM 26989</strain>
    </source>
</reference>
<dbReference type="EMBL" id="FZNZ01000014">
    <property type="protein sequence ID" value="SNR84611.1"/>
    <property type="molecule type" value="Genomic_DNA"/>
</dbReference>
<name>A0A2N9QS68_9BACT</name>
<evidence type="ECO:0000313" key="2">
    <source>
        <dbReference type="EMBL" id="SNR84611.1"/>
    </source>
</evidence>
<dbReference type="Proteomes" id="UP000198427">
    <property type="component" value="Unassembled WGS sequence"/>
</dbReference>
<proteinExistence type="predicted"/>
<sequence length="67" mass="7189">MKKIRQTVRQLYVRPTVEVVKVETEGNFLAESPLVRPGGGGTTSHPGSIQVVPPTEEDGGDDDNLEG</sequence>
<dbReference type="AlphaFoldDB" id="A0A2N9QS68"/>
<protein>
    <submittedName>
        <fullName evidence="2">Uncharacterized protein</fullName>
    </submittedName>
</protein>
<comment type="caution">
    <text evidence="2">The sequence shown here is derived from an EMBL/GenBank/DDBJ whole genome shotgun (WGS) entry which is preliminary data.</text>
</comment>
<dbReference type="KEGG" id="pje:CRM71_15105"/>
<gene>
    <name evidence="2" type="ORF">SAMN06265364_1148</name>
</gene>
<feature type="compositionally biased region" description="Acidic residues" evidence="1">
    <location>
        <begin position="55"/>
        <end position="67"/>
    </location>
</feature>
<evidence type="ECO:0000256" key="1">
    <source>
        <dbReference type="SAM" id="MobiDB-lite"/>
    </source>
</evidence>
<accession>A0A2N9QS68</accession>
<feature type="region of interest" description="Disordered" evidence="1">
    <location>
        <begin position="31"/>
        <end position="67"/>
    </location>
</feature>